<evidence type="ECO:0000256" key="2">
    <source>
        <dbReference type="PROSITE-ProRule" id="PRU00192"/>
    </source>
</evidence>
<keyword evidence="1 2" id="KW-0728">SH3 domain</keyword>
<dbReference type="SUPFAM" id="SSF50044">
    <property type="entry name" value="SH3-domain"/>
    <property type="match status" value="1"/>
</dbReference>
<organism evidence="4 5">
    <name type="scientific">Rotaria socialis</name>
    <dbReference type="NCBI Taxonomy" id="392032"/>
    <lineage>
        <taxon>Eukaryota</taxon>
        <taxon>Metazoa</taxon>
        <taxon>Spiralia</taxon>
        <taxon>Gnathifera</taxon>
        <taxon>Rotifera</taxon>
        <taxon>Eurotatoria</taxon>
        <taxon>Bdelloidea</taxon>
        <taxon>Philodinida</taxon>
        <taxon>Philodinidae</taxon>
        <taxon>Rotaria</taxon>
    </lineage>
</organism>
<dbReference type="AlphaFoldDB" id="A0A818P3T5"/>
<reference evidence="4" key="1">
    <citation type="submission" date="2021-02" db="EMBL/GenBank/DDBJ databases">
        <authorList>
            <person name="Nowell W R."/>
        </authorList>
    </citation>
    <scope>NUCLEOTIDE SEQUENCE</scope>
</reference>
<protein>
    <recommendedName>
        <fullName evidence="3">SH3 domain-containing protein</fullName>
    </recommendedName>
</protein>
<name>A0A818P3T5_9BILA</name>
<gene>
    <name evidence="4" type="ORF">LUA448_LOCUS31141</name>
</gene>
<dbReference type="EMBL" id="CAJNYD010004633">
    <property type="protein sequence ID" value="CAF3615237.1"/>
    <property type="molecule type" value="Genomic_DNA"/>
</dbReference>
<dbReference type="PROSITE" id="PS50002">
    <property type="entry name" value="SH3"/>
    <property type="match status" value="1"/>
</dbReference>
<dbReference type="Proteomes" id="UP000663833">
    <property type="component" value="Unassembled WGS sequence"/>
</dbReference>
<dbReference type="InterPro" id="IPR036028">
    <property type="entry name" value="SH3-like_dom_sf"/>
</dbReference>
<dbReference type="Pfam" id="PF00018">
    <property type="entry name" value="SH3_1"/>
    <property type="match status" value="1"/>
</dbReference>
<evidence type="ECO:0000313" key="5">
    <source>
        <dbReference type="Proteomes" id="UP000663833"/>
    </source>
</evidence>
<dbReference type="SMART" id="SM00326">
    <property type="entry name" value="SH3"/>
    <property type="match status" value="1"/>
</dbReference>
<dbReference type="CDD" id="cd00174">
    <property type="entry name" value="SH3"/>
    <property type="match status" value="1"/>
</dbReference>
<comment type="caution">
    <text evidence="4">The sequence shown here is derived from an EMBL/GenBank/DDBJ whole genome shotgun (WGS) entry which is preliminary data.</text>
</comment>
<dbReference type="Gene3D" id="2.30.30.40">
    <property type="entry name" value="SH3 Domains"/>
    <property type="match status" value="1"/>
</dbReference>
<evidence type="ECO:0000256" key="1">
    <source>
        <dbReference type="ARBA" id="ARBA00022443"/>
    </source>
</evidence>
<dbReference type="InterPro" id="IPR001452">
    <property type="entry name" value="SH3_domain"/>
</dbReference>
<proteinExistence type="predicted"/>
<evidence type="ECO:0000313" key="4">
    <source>
        <dbReference type="EMBL" id="CAF3615237.1"/>
    </source>
</evidence>
<evidence type="ECO:0000259" key="3">
    <source>
        <dbReference type="PROSITE" id="PS50002"/>
    </source>
</evidence>
<accession>A0A818P3T5</accession>
<sequence length="267" mass="30396">MRTSDIIEYTNRNKMEETTSKIFAHLHLMKNFLCKKIKRTPQFCGNITNHNDTYYCPTSYYSMTGDDDIDLLSESAFETLTNIKSEDAISSISADSLDSGVSTVSDFSHCSLKSSSSLSISLLNRTATMPQSSHLRCDPSIINYLSHNLLSNHHLEYFLDEIDNHDIDELPSTQIPLAESSRRVIYDSDQTVVADEEDEQIGPLTSTLVDRWHAVTKTYSATFRDDLTVRKNELVQVLRCSHPHWIWVRNEKSQEGFIPCDCLMLIG</sequence>
<feature type="domain" description="SH3" evidence="3">
    <location>
        <begin position="208"/>
        <end position="267"/>
    </location>
</feature>